<evidence type="ECO:0000313" key="2">
    <source>
        <dbReference type="EMBL" id="NMD88880.1"/>
    </source>
</evidence>
<dbReference type="Proteomes" id="UP000576225">
    <property type="component" value="Unassembled WGS sequence"/>
</dbReference>
<dbReference type="RefSeq" id="WP_168963881.1">
    <property type="nucleotide sequence ID" value="NZ_JABAEW010000063.1"/>
</dbReference>
<dbReference type="PROSITE" id="PS51257">
    <property type="entry name" value="PROKAR_LIPOPROTEIN"/>
    <property type="match status" value="1"/>
</dbReference>
<comment type="caution">
    <text evidence="2">The sequence shown here is derived from an EMBL/GenBank/DDBJ whole genome shotgun (WGS) entry which is preliminary data.</text>
</comment>
<dbReference type="SUPFAM" id="SSF49344">
    <property type="entry name" value="CBD9-like"/>
    <property type="match status" value="1"/>
</dbReference>
<reference evidence="2 3" key="1">
    <citation type="submission" date="2020-04" db="EMBL/GenBank/DDBJ databases">
        <authorList>
            <person name="Hitch T.C.A."/>
            <person name="Wylensek D."/>
            <person name="Clavel T."/>
        </authorList>
    </citation>
    <scope>NUCLEOTIDE SEQUENCE [LARGE SCALE GENOMIC DNA]</scope>
    <source>
        <strain evidence="2 3">COR2-253-APC-1A</strain>
    </source>
</reference>
<dbReference type="AlphaFoldDB" id="A0A848B5E9"/>
<dbReference type="SUPFAM" id="SSF51445">
    <property type="entry name" value="(Trans)glycosidases"/>
    <property type="match status" value="1"/>
</dbReference>
<dbReference type="InterPro" id="IPR051923">
    <property type="entry name" value="Glycosyl_Hydrolase_39"/>
</dbReference>
<name>A0A848B5E9_9BACT</name>
<evidence type="ECO:0000313" key="3">
    <source>
        <dbReference type="Proteomes" id="UP000576225"/>
    </source>
</evidence>
<feature type="domain" description="Carbohydrate-binding" evidence="1">
    <location>
        <begin position="972"/>
        <end position="1115"/>
    </location>
</feature>
<dbReference type="CDD" id="cd09621">
    <property type="entry name" value="CBM9_like_5"/>
    <property type="match status" value="1"/>
</dbReference>
<organism evidence="2 3">
    <name type="scientific">Victivallis vadensis</name>
    <dbReference type="NCBI Taxonomy" id="172901"/>
    <lineage>
        <taxon>Bacteria</taxon>
        <taxon>Pseudomonadati</taxon>
        <taxon>Lentisphaerota</taxon>
        <taxon>Lentisphaeria</taxon>
        <taxon>Victivallales</taxon>
        <taxon>Victivallaceae</taxon>
        <taxon>Victivallis</taxon>
    </lineage>
</organism>
<dbReference type="PANTHER" id="PTHR12631">
    <property type="entry name" value="ALPHA-L-IDURONIDASE"/>
    <property type="match status" value="1"/>
</dbReference>
<dbReference type="Gene3D" id="2.60.40.1190">
    <property type="match status" value="1"/>
</dbReference>
<accession>A0A848B5E9</accession>
<sequence length="1135" mass="126571">MRFPMLLLPAVLLLACGWNYDMKSLGPEQCRLHLADRRSQTAQPGPQGIRLAWNAGSYRRAELLFTDRPLLPPFRRATIALELAVTPGTEIQNVHLRLQDASSETLSWLAVEPKREADRLVYRFTLTPENASSHWVGNRNGKIDFPARLHDIAVVLQPGSAGTVTVERLTFSDDDGEQVTALRTIHDFSDRDWWEIVLNPGRSYLKSDNEGAVSLTPGENQLTVTASAPGRFLLRDAGAQKMEYRQPVALLLDAELTAGEATFRPIFAIRGGSWIADPGVPLRIPTGRSKLRYDLARLETAKLANILLWGLDFKATSPDGARLLLHGVELEYRQSPAEAVDFAVSTGETVNVLAKGKEGALRFRLANRSGLPVKANAAIVLEDYFGRRLRCEKTVALEAGGASSWAPEIELPALGVWLADYEISVEGDPRRHTGRRSFAYLEPAGPNRRRNPEFTFGICTHSAEMSPADAEREALLAALCGAKSVRAFTEWYRIQRSKDSWDFRTADRILALYDRYHIRNMFTLAATPLWAAEDGIIWSGKPDHAAWRRYVAAMAERYKGRFANWEIWNEPDLRGFAKFDPEEYVRLLEIACRELRKADPGTPVMIGGFSTLSGGPGPRAAAFHREALLRGKGFFDIHCYHEHGTFEDYALLVDSRFLPLRRETGTTVPWFSNETSITSAAGSEKRQAVTLFKKLVFAWSRGAIGYSWYDLRNDGFSPTDWEHNFGMTTYDFQPKFVYGVYNTLASVLGDARFVRDWSRETGCRLFEFRSGRQRIFAGWNRNNDAEQKLISIGGPASRAALVDLMGNRTPRRPGVFQVGRQPALLVLEDAGESGPAGLFAELSLPGAAVPGRALEGKLRLRLPEGPKQKCAFTFTGTPGVEVLSAPGKAMLAPGEEKTIPVKLRIRPEAGNAVNALRAAIRFDGKAEQYECAAPVHFAVPVPAKDIPGREPEFLLDKATDVYSSFGNDPANTHMLWSGPKDLSARIFLAADETDFTVRVRVRDDVHIQEQTIPAQLWKDDCVQFRLLFPGQRGAWEIGAAGDKHFVWYAPEGFVKEEADRRIRSRVIREKDETVYEIRIPLAALGIGRQALRDGFRFNLIVNDNDGQGRKGWIQVAPGLGGNKDAEQYPFVVFEE</sequence>
<dbReference type="Pfam" id="PF06452">
    <property type="entry name" value="CBM9_1"/>
    <property type="match status" value="1"/>
</dbReference>
<dbReference type="GO" id="GO:0004553">
    <property type="term" value="F:hydrolase activity, hydrolyzing O-glycosyl compounds"/>
    <property type="evidence" value="ECO:0007669"/>
    <property type="project" value="InterPro"/>
</dbReference>
<dbReference type="EMBL" id="JABAEW010000063">
    <property type="protein sequence ID" value="NMD88880.1"/>
    <property type="molecule type" value="Genomic_DNA"/>
</dbReference>
<dbReference type="InterPro" id="IPR010502">
    <property type="entry name" value="Carb-bd_dom_fam9"/>
</dbReference>
<evidence type="ECO:0000259" key="1">
    <source>
        <dbReference type="Pfam" id="PF06452"/>
    </source>
</evidence>
<dbReference type="GO" id="GO:0030246">
    <property type="term" value="F:carbohydrate binding"/>
    <property type="evidence" value="ECO:0007669"/>
    <property type="project" value="InterPro"/>
</dbReference>
<protein>
    <recommendedName>
        <fullName evidence="1">Carbohydrate-binding domain-containing protein</fullName>
    </recommendedName>
</protein>
<dbReference type="GO" id="GO:0016052">
    <property type="term" value="P:carbohydrate catabolic process"/>
    <property type="evidence" value="ECO:0007669"/>
    <property type="project" value="InterPro"/>
</dbReference>
<gene>
    <name evidence="2" type="ORF">HF882_20045</name>
</gene>
<dbReference type="InterPro" id="IPR017853">
    <property type="entry name" value="GH"/>
</dbReference>
<dbReference type="Gene3D" id="3.20.20.80">
    <property type="entry name" value="Glycosidases"/>
    <property type="match status" value="1"/>
</dbReference>
<proteinExistence type="predicted"/>
<dbReference type="PANTHER" id="PTHR12631:SF10">
    <property type="entry name" value="BETA-XYLOSIDASE-LIKE PROTEIN-RELATED"/>
    <property type="match status" value="1"/>
</dbReference>